<dbReference type="SMART" id="SM00847">
    <property type="entry name" value="HA2"/>
    <property type="match status" value="1"/>
</dbReference>
<dbReference type="PANTHER" id="PTHR18934:SF91">
    <property type="entry name" value="PRE-MRNA-SPLICING FACTOR ATP-DEPENDENT RNA HELICASE PRP16"/>
    <property type="match status" value="1"/>
</dbReference>
<keyword evidence="1" id="KW-0547">Nucleotide-binding</keyword>
<evidence type="ECO:0000256" key="6">
    <source>
        <dbReference type="SAM" id="MobiDB-lite"/>
    </source>
</evidence>
<feature type="domain" description="Helicase C-terminal" evidence="8">
    <location>
        <begin position="540"/>
        <end position="705"/>
    </location>
</feature>
<dbReference type="InterPro" id="IPR027417">
    <property type="entry name" value="P-loop_NTPase"/>
</dbReference>
<accession>A0A815CQZ7</accession>
<evidence type="ECO:0000256" key="2">
    <source>
        <dbReference type="ARBA" id="ARBA00022801"/>
    </source>
</evidence>
<dbReference type="Pfam" id="PF00271">
    <property type="entry name" value="Helicase_C"/>
    <property type="match status" value="1"/>
</dbReference>
<dbReference type="GO" id="GO:0005524">
    <property type="term" value="F:ATP binding"/>
    <property type="evidence" value="ECO:0007669"/>
    <property type="project" value="UniProtKB-KW"/>
</dbReference>
<evidence type="ECO:0000313" key="10">
    <source>
        <dbReference type="Proteomes" id="UP000663828"/>
    </source>
</evidence>
<keyword evidence="4" id="KW-0067">ATP-binding</keyword>
<dbReference type="InterPro" id="IPR007502">
    <property type="entry name" value="Helicase-assoc_dom"/>
</dbReference>
<evidence type="ECO:0000259" key="7">
    <source>
        <dbReference type="PROSITE" id="PS51192"/>
    </source>
</evidence>
<evidence type="ECO:0000256" key="1">
    <source>
        <dbReference type="ARBA" id="ARBA00022741"/>
    </source>
</evidence>
<dbReference type="PROSITE" id="PS51192">
    <property type="entry name" value="HELICASE_ATP_BIND_1"/>
    <property type="match status" value="1"/>
</dbReference>
<name>A0A815CQZ7_ADIRI</name>
<dbReference type="SUPFAM" id="SSF52540">
    <property type="entry name" value="P-loop containing nucleoside triphosphate hydrolases"/>
    <property type="match status" value="1"/>
</dbReference>
<dbReference type="InterPro" id="IPR014001">
    <property type="entry name" value="Helicase_ATP-bd"/>
</dbReference>
<dbReference type="Gene3D" id="4.10.1000.40">
    <property type="match status" value="2"/>
</dbReference>
<dbReference type="InterPro" id="IPR001650">
    <property type="entry name" value="Helicase_C-like"/>
</dbReference>
<dbReference type="GO" id="GO:0003723">
    <property type="term" value="F:RNA binding"/>
    <property type="evidence" value="ECO:0007669"/>
    <property type="project" value="TreeGrafter"/>
</dbReference>
<dbReference type="CDD" id="cd18791">
    <property type="entry name" value="SF2_C_RHA"/>
    <property type="match status" value="1"/>
</dbReference>
<proteinExistence type="inferred from homology"/>
<dbReference type="SMART" id="SM00490">
    <property type="entry name" value="HELICc"/>
    <property type="match status" value="1"/>
</dbReference>
<keyword evidence="2" id="KW-0378">Hydrolase</keyword>
<keyword evidence="10" id="KW-1185">Reference proteome</keyword>
<dbReference type="InterPro" id="IPR042035">
    <property type="entry name" value="DEAH_win-hel_dom"/>
</dbReference>
<dbReference type="SMART" id="SM00487">
    <property type="entry name" value="DEXDc"/>
    <property type="match status" value="1"/>
</dbReference>
<gene>
    <name evidence="9" type="ORF">XAT740_LOCUS28147</name>
</gene>
<evidence type="ECO:0008006" key="11">
    <source>
        <dbReference type="Google" id="ProtNLM"/>
    </source>
</evidence>
<feature type="compositionally biased region" description="Polar residues" evidence="6">
    <location>
        <begin position="1980"/>
        <end position="1999"/>
    </location>
</feature>
<organism evidence="9 10">
    <name type="scientific">Adineta ricciae</name>
    <name type="common">Rotifer</name>
    <dbReference type="NCBI Taxonomy" id="249248"/>
    <lineage>
        <taxon>Eukaryota</taxon>
        <taxon>Metazoa</taxon>
        <taxon>Spiralia</taxon>
        <taxon>Gnathifera</taxon>
        <taxon>Rotifera</taxon>
        <taxon>Eurotatoria</taxon>
        <taxon>Bdelloidea</taxon>
        <taxon>Adinetida</taxon>
        <taxon>Adinetidae</taxon>
        <taxon>Adineta</taxon>
    </lineage>
</organism>
<dbReference type="SUPFAM" id="SSF56399">
    <property type="entry name" value="ADP-ribosylation"/>
    <property type="match status" value="1"/>
</dbReference>
<comment type="caution">
    <text evidence="9">The sequence shown here is derived from an EMBL/GenBank/DDBJ whole genome shotgun (WGS) entry which is preliminary data.</text>
</comment>
<dbReference type="PROSITE" id="PS51194">
    <property type="entry name" value="HELICASE_CTER"/>
    <property type="match status" value="1"/>
</dbReference>
<comment type="similarity">
    <text evidence="5">Belongs to the DEAD box helicase family. DEAH subfamily. PRP16 sub-subfamily.</text>
</comment>
<feature type="domain" description="Helicase ATP-binding" evidence="7">
    <location>
        <begin position="346"/>
        <end position="508"/>
    </location>
</feature>
<feature type="compositionally biased region" description="Low complexity" evidence="6">
    <location>
        <begin position="1958"/>
        <end position="1979"/>
    </location>
</feature>
<reference evidence="9" key="1">
    <citation type="submission" date="2021-02" db="EMBL/GenBank/DDBJ databases">
        <authorList>
            <person name="Nowell W R."/>
        </authorList>
    </citation>
    <scope>NUCLEOTIDE SEQUENCE</scope>
</reference>
<dbReference type="CDD" id="cd17917">
    <property type="entry name" value="DEXHc_RHA-like"/>
    <property type="match status" value="1"/>
</dbReference>
<dbReference type="GO" id="GO:0016787">
    <property type="term" value="F:hydrolase activity"/>
    <property type="evidence" value="ECO:0007669"/>
    <property type="project" value="UniProtKB-KW"/>
</dbReference>
<protein>
    <recommendedName>
        <fullName evidence="11">RNA helicase</fullName>
    </recommendedName>
</protein>
<dbReference type="Gene3D" id="1.10.10.2130">
    <property type="entry name" value="DEAH helicase family, winged-helix domain"/>
    <property type="match status" value="1"/>
</dbReference>
<dbReference type="Pfam" id="PF00270">
    <property type="entry name" value="DEAD"/>
    <property type="match status" value="1"/>
</dbReference>
<dbReference type="GO" id="GO:0004386">
    <property type="term" value="F:helicase activity"/>
    <property type="evidence" value="ECO:0007669"/>
    <property type="project" value="UniProtKB-KW"/>
</dbReference>
<dbReference type="EMBL" id="CAJNOR010002390">
    <property type="protein sequence ID" value="CAF1287410.1"/>
    <property type="molecule type" value="Genomic_DNA"/>
</dbReference>
<dbReference type="PANTHER" id="PTHR18934">
    <property type="entry name" value="ATP-DEPENDENT RNA HELICASE"/>
    <property type="match status" value="1"/>
</dbReference>
<evidence type="ECO:0000313" key="9">
    <source>
        <dbReference type="EMBL" id="CAF1287410.1"/>
    </source>
</evidence>
<sequence length="2014" mass="228487">MANSNIKRWSVKINDLPPNIYTADLAGQLDIATNRIFIPKQRDFNKCYAYINGFPNEQQANEFTLRWNGMNIYERRIKCKAHENILTIPSTFHSRCHEQASITDDTKPMNQCDFRVTTDSSSLHSSQNKSFHSSSEADSIQSEQQECHLGIHCAYAFCPWIHPPDWHVCEDGAECDSFDCKASHPEDRKDKCSLGGNCHNDVCLLLHPISLQTQCFDGENCRVYDCRALHPFKRPKLCQYGKECNNRACLCLHPNDRQLCIRGAECLELECTYVHPSGRPTKCKDGILCDNFNCNRLHPREWDPPDDTNYKNFQSQSSGNLKSFRVRMSERESARLPIFGSRTEFCQRLEREKLLVVTAETGSGKSTQLPQYAAEYFSDGLVVCTQPRVVAAMSLARRVADEYDGTSEGNSVGYQVGSGNRVRGTNIMFMTDAALIHESQSDPNLSRIRVLIVDEAHERSLNTDIVIGISKLLLEKRPDDFFVVIASATIDPTRFLAFFDRAFDSPLSVPGRVFPVTNEYLPPPKDCTDQNLIELHLIPTILRLFPKHKGHTLVFLHGQREIEHALQLFSREIPNGCVALPLYGSLSPEEQERVLQFDDENPQRRMVVFCTNVAETSLTIKNTRLVIDTGLAKEARFDIQRRVTIIETVRISKSSANQRKGRAGRTAPGHCVRLYDMNDLKRENIEPEILRSSLDLVVLQLVRLGLDPRTFPFMDAPDTHVLTSSLDLLTRLSCIINETTSTLRGQLFTELSLDPRLSALMTSSYVDVGGERLLARSAIIVAILSAPGSLFYMGGASKEAKAEARSRVAVGASEFDSDLFYLCSVYKNWEKAGRVDPIHRRCATCQKVVSKLLDSCRSCRTQHANINGLNNKVLQIVYRSFEFYMKTILNPQWKLTASSSVVLESDERDAIGEQLYKLFPEQTGHLLVYHLPDNGIRLINNEIRARINDTSVYVQRVHDHGHHHFVTMSITQLPSGDHIVDRLHPVPSKCLPPVPIKDLFSLKNVGYLVHNEIRKALDNRRSEPWTKWFTYEFDRRSCSITIWGMESDRIIIKTIVQSMFDDARAKLSAITDSIECGPIRASFRSGLLCSNIETMDNTLRLYLQHVPCKNFTELKKWLQTNLGIDLYHIKENNFRQRNANDDRDVRYEAPPFFIVFKSAEMFNKAKGRVPRDCVCSQDTVLLSSTMGIRMDQKDTWGRQLIITMNRLYETKTSEQILERLTPHVIDCRERGKKTRSLQPALRLTNLPDSTNESTIHRILHRVKPVKINLYPANADGTGSSTANIFYDNEQQRDQARLILQLALCDQPIQITIRKKRNGMLTEKWVMPTVTNLVPKESLTQSFIITAINREAALKLYNEIIPKLEPLWKVDSTATVTVLQSDLYPYFDKLVENIAAQFDTHVEQQPFDQKRGNNGSDSDKRCIFSGAPPSETALAAAMLAQATSPIVIRITNERQKRLFSELLDEKLIETWCHRLNLKLTEKNTSRTVLEIRGPQIEQGQLMREIADYSDKFEERFRVHDLSTTIGNLFNRQKTAAVKLDEIAQKWSRRGCDVSYLRKTNSLIIHAQPRTAQVDIRTCETEVKQMLAELAASDDVSRDKRQCVFCRQMSASTRLFRICGHAYCQCASSSLSQMFPFQCHEPTCKTSVHIQDLQEIFTDRGELSRLCKRSLQVYLKEHASTDDRLFCPNGDCDGLLRSSAGYRICVACGHNVCVSCRIIDDDLHEGRTCAERRTIRCEMGEFLPKLYEAAEKYAKNNWPPQLPPIIRIDHNLPLFEGCLSLQRFYKAVETDGDRPPPELSRGFFAFHGTTSDSIKPICTFGFDPKRRHGQVHGPGEYFGVTANLRTVEGFCHVINNPIDWSYAYNLPVLIISYGHQRNAPLIFGKYQRPSVHKEDSIHILHRNTTMLYTNISRTNSIGAGANTVGLNIIPLNSSANTSRVSTNSIRLNTTPFDANASGATTNPIRPNSTPSSTNTANSYTTVSPINTSNIHTNVQSTNKNSSPKHDKKLLDRCVIS</sequence>
<dbReference type="Gene3D" id="3.40.50.300">
    <property type="entry name" value="P-loop containing nucleotide triphosphate hydrolases"/>
    <property type="match status" value="2"/>
</dbReference>
<evidence type="ECO:0000259" key="8">
    <source>
        <dbReference type="PROSITE" id="PS51194"/>
    </source>
</evidence>
<evidence type="ECO:0000256" key="4">
    <source>
        <dbReference type="ARBA" id="ARBA00022840"/>
    </source>
</evidence>
<keyword evidence="3" id="KW-0347">Helicase</keyword>
<dbReference type="Proteomes" id="UP000663828">
    <property type="component" value="Unassembled WGS sequence"/>
</dbReference>
<evidence type="ECO:0000256" key="5">
    <source>
        <dbReference type="ARBA" id="ARBA00038040"/>
    </source>
</evidence>
<feature type="region of interest" description="Disordered" evidence="6">
    <location>
        <begin position="1949"/>
        <end position="2003"/>
    </location>
</feature>
<evidence type="ECO:0000256" key="3">
    <source>
        <dbReference type="ARBA" id="ARBA00022806"/>
    </source>
</evidence>
<dbReference type="InterPro" id="IPR011545">
    <property type="entry name" value="DEAD/DEAH_box_helicase_dom"/>
</dbReference>